<evidence type="ECO:0000313" key="2">
    <source>
        <dbReference type="Proteomes" id="UP000276133"/>
    </source>
</evidence>
<gene>
    <name evidence="1" type="ORF">BpHYR1_048553</name>
</gene>
<comment type="caution">
    <text evidence="1">The sequence shown here is derived from an EMBL/GenBank/DDBJ whole genome shotgun (WGS) entry which is preliminary data.</text>
</comment>
<dbReference type="AlphaFoldDB" id="A0A3M7SJL7"/>
<protein>
    <submittedName>
        <fullName evidence="1">Uncharacterized protein</fullName>
    </submittedName>
</protein>
<dbReference type="Proteomes" id="UP000276133">
    <property type="component" value="Unassembled WGS sequence"/>
</dbReference>
<accession>A0A3M7SJL7</accession>
<name>A0A3M7SJL7_BRAPC</name>
<keyword evidence="2" id="KW-1185">Reference proteome</keyword>
<reference evidence="1 2" key="1">
    <citation type="journal article" date="2018" name="Sci. Rep.">
        <title>Genomic signatures of local adaptation to the degree of environmental predictability in rotifers.</title>
        <authorList>
            <person name="Franch-Gras L."/>
            <person name="Hahn C."/>
            <person name="Garcia-Roger E.M."/>
            <person name="Carmona M.J."/>
            <person name="Serra M."/>
            <person name="Gomez A."/>
        </authorList>
    </citation>
    <scope>NUCLEOTIDE SEQUENCE [LARGE SCALE GENOMIC DNA]</scope>
    <source>
        <strain evidence="1">HYR1</strain>
    </source>
</reference>
<organism evidence="1 2">
    <name type="scientific">Brachionus plicatilis</name>
    <name type="common">Marine rotifer</name>
    <name type="synonym">Brachionus muelleri</name>
    <dbReference type="NCBI Taxonomy" id="10195"/>
    <lineage>
        <taxon>Eukaryota</taxon>
        <taxon>Metazoa</taxon>
        <taxon>Spiralia</taxon>
        <taxon>Gnathifera</taxon>
        <taxon>Rotifera</taxon>
        <taxon>Eurotatoria</taxon>
        <taxon>Monogononta</taxon>
        <taxon>Pseudotrocha</taxon>
        <taxon>Ploima</taxon>
        <taxon>Brachionidae</taxon>
        <taxon>Brachionus</taxon>
    </lineage>
</organism>
<proteinExistence type="predicted"/>
<dbReference type="EMBL" id="REGN01001276">
    <property type="protein sequence ID" value="RNA35895.1"/>
    <property type="molecule type" value="Genomic_DNA"/>
</dbReference>
<evidence type="ECO:0000313" key="1">
    <source>
        <dbReference type="EMBL" id="RNA35895.1"/>
    </source>
</evidence>
<sequence>MLEFSQSLEFFFTNLYNIYCYDKLFLLNFTNRKNVINISFTFKWPHFIKILVISELKDCIIKIVIEKNGDWSDH</sequence>